<proteinExistence type="predicted"/>
<evidence type="ECO:0000256" key="1">
    <source>
        <dbReference type="SAM" id="Phobius"/>
    </source>
</evidence>
<dbReference type="Proteomes" id="UP001203512">
    <property type="component" value="Unassembled WGS sequence"/>
</dbReference>
<dbReference type="RefSeq" id="WP_247234548.1">
    <property type="nucleotide sequence ID" value="NZ_JALKHS010000021.1"/>
</dbReference>
<reference evidence="2 3" key="1">
    <citation type="submission" date="2022-04" db="EMBL/GenBank/DDBJ databases">
        <authorList>
            <person name="Huq M.A."/>
        </authorList>
    </citation>
    <scope>NUCLEOTIDE SEQUENCE [LARGE SCALE GENOMIC DNA]</scope>
    <source>
        <strain evidence="2 3">MAH-33</strain>
    </source>
</reference>
<keyword evidence="1" id="KW-0472">Membrane</keyword>
<name>A0ABT0E1Z7_9SPHN</name>
<comment type="caution">
    <text evidence="2">The sequence shown here is derived from an EMBL/GenBank/DDBJ whole genome shotgun (WGS) entry which is preliminary data.</text>
</comment>
<evidence type="ECO:0000313" key="2">
    <source>
        <dbReference type="EMBL" id="MCK0533394.1"/>
    </source>
</evidence>
<sequence>MADAGSAASEAGGYIAGVVALLYAFGRGTAWLLNWKDARAKTRAAKLQAWHEELQQREEKQDERDRVYQRHIETQLRRQAVEIRVLRRAFELVADPLRRLEPDNPSLAQAQAMLDRAFPLDPATPEDLGSLLAMIDRPAPEVEVL</sequence>
<feature type="transmembrane region" description="Helical" evidence="1">
    <location>
        <begin position="12"/>
        <end position="33"/>
    </location>
</feature>
<keyword evidence="3" id="KW-1185">Reference proteome</keyword>
<gene>
    <name evidence="2" type="ORF">MU848_17530</name>
</gene>
<protein>
    <submittedName>
        <fullName evidence="2">Uncharacterized protein</fullName>
    </submittedName>
</protein>
<evidence type="ECO:0000313" key="3">
    <source>
        <dbReference type="Proteomes" id="UP001203512"/>
    </source>
</evidence>
<accession>A0ABT0E1Z7</accession>
<organism evidence="2 3">
    <name type="scientific">Sphingobium agri</name>
    <dbReference type="NCBI Taxonomy" id="2933566"/>
    <lineage>
        <taxon>Bacteria</taxon>
        <taxon>Pseudomonadati</taxon>
        <taxon>Pseudomonadota</taxon>
        <taxon>Alphaproteobacteria</taxon>
        <taxon>Sphingomonadales</taxon>
        <taxon>Sphingomonadaceae</taxon>
        <taxon>Sphingobium</taxon>
    </lineage>
</organism>
<keyword evidence="1" id="KW-1133">Transmembrane helix</keyword>
<dbReference type="EMBL" id="JALKHS010000021">
    <property type="protein sequence ID" value="MCK0533394.1"/>
    <property type="molecule type" value="Genomic_DNA"/>
</dbReference>
<keyword evidence="1" id="KW-0812">Transmembrane</keyword>